<dbReference type="InterPro" id="IPR014710">
    <property type="entry name" value="RmlC-like_jellyroll"/>
</dbReference>
<keyword evidence="3" id="KW-0804">Transcription</keyword>
<name>A0A5D9BYV0_9SPHN</name>
<comment type="caution">
    <text evidence="5">The sequence shown here is derived from an EMBL/GenBank/DDBJ whole genome shotgun (WGS) entry which is preliminary data.</text>
</comment>
<sequence>MKRSRLSGDMMTGPLHRFAQRLRLRVPLGDDDISAMGVLPFASLVAGQGTTIYDPNSNADSYQIVAQGLAANFRQGRSGQRQLTALRIVGDTAEPAATALGWNPTGLVALSDVTILQVPLEAVRTLSRQRPHIAQALYYDCAFDAASLARLLGNSRRIPAIARVAHLLCELAVRYRVAGQASENQFGLLMTQSDIGDATGSTSVHVNRVMQALRMNGLIDTTGRSVRILNWTGLSHLAEFDPTPFGVSDELGAAEGLERLHGASAE</sequence>
<dbReference type="Gene3D" id="2.60.120.10">
    <property type="entry name" value="Jelly Rolls"/>
    <property type="match status" value="1"/>
</dbReference>
<dbReference type="SMART" id="SM00419">
    <property type="entry name" value="HTH_CRP"/>
    <property type="match status" value="1"/>
</dbReference>
<evidence type="ECO:0000313" key="5">
    <source>
        <dbReference type="EMBL" id="TZG24594.1"/>
    </source>
</evidence>
<dbReference type="Proteomes" id="UP000322077">
    <property type="component" value="Unassembled WGS sequence"/>
</dbReference>
<dbReference type="InterPro" id="IPR018490">
    <property type="entry name" value="cNMP-bd_dom_sf"/>
</dbReference>
<dbReference type="InterPro" id="IPR036390">
    <property type="entry name" value="WH_DNA-bd_sf"/>
</dbReference>
<keyword evidence="2" id="KW-0238">DNA-binding</keyword>
<accession>A0A5D9BYV0</accession>
<evidence type="ECO:0000256" key="1">
    <source>
        <dbReference type="ARBA" id="ARBA00023015"/>
    </source>
</evidence>
<dbReference type="SUPFAM" id="SSF51206">
    <property type="entry name" value="cAMP-binding domain-like"/>
    <property type="match status" value="1"/>
</dbReference>
<protein>
    <submittedName>
        <fullName evidence="5">Crp/Fnr family transcriptional regulator</fullName>
    </submittedName>
</protein>
<dbReference type="Gene3D" id="1.10.10.10">
    <property type="entry name" value="Winged helix-like DNA-binding domain superfamily/Winged helix DNA-binding domain"/>
    <property type="match status" value="1"/>
</dbReference>
<evidence type="ECO:0000256" key="2">
    <source>
        <dbReference type="ARBA" id="ARBA00023125"/>
    </source>
</evidence>
<dbReference type="InterPro" id="IPR036388">
    <property type="entry name" value="WH-like_DNA-bd_sf"/>
</dbReference>
<keyword evidence="6" id="KW-1185">Reference proteome</keyword>
<gene>
    <name evidence="5" type="ORF">FYJ91_18385</name>
</gene>
<dbReference type="InterPro" id="IPR012318">
    <property type="entry name" value="HTH_CRP"/>
</dbReference>
<evidence type="ECO:0000313" key="6">
    <source>
        <dbReference type="Proteomes" id="UP000322077"/>
    </source>
</evidence>
<evidence type="ECO:0000259" key="4">
    <source>
        <dbReference type="PROSITE" id="PS51063"/>
    </source>
</evidence>
<feature type="domain" description="HTH crp-type" evidence="4">
    <location>
        <begin position="158"/>
        <end position="232"/>
    </location>
</feature>
<evidence type="ECO:0000256" key="3">
    <source>
        <dbReference type="ARBA" id="ARBA00023163"/>
    </source>
</evidence>
<dbReference type="PROSITE" id="PS51063">
    <property type="entry name" value="HTH_CRP_2"/>
    <property type="match status" value="1"/>
</dbReference>
<reference evidence="5 6" key="1">
    <citation type="submission" date="2019-08" db="EMBL/GenBank/DDBJ databases">
        <authorList>
            <person name="Wang G."/>
            <person name="Xu Z."/>
        </authorList>
    </citation>
    <scope>NUCLEOTIDE SEQUENCE [LARGE SCALE GENOMIC DNA]</scope>
    <source>
        <strain evidence="5 6">ZX</strain>
    </source>
</reference>
<dbReference type="SUPFAM" id="SSF46785">
    <property type="entry name" value="Winged helix' DNA-binding domain"/>
    <property type="match status" value="1"/>
</dbReference>
<keyword evidence="1" id="KW-0805">Transcription regulation</keyword>
<dbReference type="AlphaFoldDB" id="A0A5D9BYV0"/>
<dbReference type="CDD" id="cd00038">
    <property type="entry name" value="CAP_ED"/>
    <property type="match status" value="1"/>
</dbReference>
<organism evidence="5 6">
    <name type="scientific">Sphingomonas montanisoli</name>
    <dbReference type="NCBI Taxonomy" id="2606412"/>
    <lineage>
        <taxon>Bacteria</taxon>
        <taxon>Pseudomonadati</taxon>
        <taxon>Pseudomonadota</taxon>
        <taxon>Alphaproteobacteria</taxon>
        <taxon>Sphingomonadales</taxon>
        <taxon>Sphingomonadaceae</taxon>
        <taxon>Sphingomonas</taxon>
    </lineage>
</organism>
<dbReference type="GO" id="GO:0006355">
    <property type="term" value="P:regulation of DNA-templated transcription"/>
    <property type="evidence" value="ECO:0007669"/>
    <property type="project" value="InterPro"/>
</dbReference>
<dbReference type="GO" id="GO:0003677">
    <property type="term" value="F:DNA binding"/>
    <property type="evidence" value="ECO:0007669"/>
    <property type="project" value="UniProtKB-KW"/>
</dbReference>
<proteinExistence type="predicted"/>
<dbReference type="Pfam" id="PF13545">
    <property type="entry name" value="HTH_Crp_2"/>
    <property type="match status" value="1"/>
</dbReference>
<dbReference type="InterPro" id="IPR000595">
    <property type="entry name" value="cNMP-bd_dom"/>
</dbReference>
<dbReference type="EMBL" id="VTOU01000005">
    <property type="protein sequence ID" value="TZG24594.1"/>
    <property type="molecule type" value="Genomic_DNA"/>
</dbReference>